<evidence type="ECO:0000256" key="2">
    <source>
        <dbReference type="SAM" id="Phobius"/>
    </source>
</evidence>
<keyword evidence="2" id="KW-0812">Transmembrane</keyword>
<gene>
    <name evidence="4" type="ORF">INT76_05865</name>
</gene>
<keyword evidence="5" id="KW-1185">Reference proteome</keyword>
<dbReference type="InterPro" id="IPR005877">
    <property type="entry name" value="YSIRK_signal_dom"/>
</dbReference>
<feature type="domain" description="YSIRK Gram-positive signal peptide" evidence="3">
    <location>
        <begin position="30"/>
        <end position="47"/>
    </location>
</feature>
<protein>
    <submittedName>
        <fullName evidence="4">YSIRK-type signal peptide-containing protein</fullName>
    </submittedName>
</protein>
<dbReference type="Proteomes" id="UP000677616">
    <property type="component" value="Chromosome"/>
</dbReference>
<name>A0ABX7YJI0_9STRE</name>
<proteinExistence type="predicted"/>
<reference evidence="4 5" key="1">
    <citation type="submission" date="2021-04" db="EMBL/GenBank/DDBJ databases">
        <title>Complete genome sequence of a novel Streptococcus species.</title>
        <authorList>
            <person name="Teng J.L.L."/>
        </authorList>
    </citation>
    <scope>NUCLEOTIDE SEQUENCE [LARGE SCALE GENOMIC DNA]</scope>
    <source>
        <strain evidence="4 5">HKU75</strain>
    </source>
</reference>
<dbReference type="RefSeq" id="WP_212569603.1">
    <property type="nucleotide sequence ID" value="NZ_CP073084.1"/>
</dbReference>
<accession>A0ABX7YJI0</accession>
<keyword evidence="1" id="KW-0732">Signal</keyword>
<keyword evidence="2" id="KW-0472">Membrane</keyword>
<evidence type="ECO:0000259" key="3">
    <source>
        <dbReference type="Pfam" id="PF04650"/>
    </source>
</evidence>
<keyword evidence="2" id="KW-1133">Transmembrane helix</keyword>
<evidence type="ECO:0000256" key="1">
    <source>
        <dbReference type="ARBA" id="ARBA00022729"/>
    </source>
</evidence>
<evidence type="ECO:0000313" key="4">
    <source>
        <dbReference type="EMBL" id="QUE53409.1"/>
    </source>
</evidence>
<dbReference type="Pfam" id="PF04650">
    <property type="entry name" value="YSIRK_signal"/>
    <property type="match status" value="1"/>
</dbReference>
<organism evidence="4 5">
    <name type="scientific">Streptococcus oriscaviae</name>
    <dbReference type="NCBI Taxonomy" id="2781599"/>
    <lineage>
        <taxon>Bacteria</taxon>
        <taxon>Bacillati</taxon>
        <taxon>Bacillota</taxon>
        <taxon>Bacilli</taxon>
        <taxon>Lactobacillales</taxon>
        <taxon>Streptococcaceae</taxon>
        <taxon>Streptococcus</taxon>
    </lineage>
</organism>
<dbReference type="NCBIfam" id="TIGR01168">
    <property type="entry name" value="YSIRK_signal"/>
    <property type="match status" value="1"/>
</dbReference>
<feature type="transmembrane region" description="Helical" evidence="2">
    <location>
        <begin position="39"/>
        <end position="58"/>
    </location>
</feature>
<evidence type="ECO:0000313" key="5">
    <source>
        <dbReference type="Proteomes" id="UP000677616"/>
    </source>
</evidence>
<dbReference type="EMBL" id="CP073084">
    <property type="protein sequence ID" value="QUE53409.1"/>
    <property type="molecule type" value="Genomic_DNA"/>
</dbReference>
<sequence length="177" mass="19173">MQDGRKSAANIQPQTKTGGVKKGVRQRCLHYGIRKFKTGIFSVAVAVFATSLVGGFMVQAVEASQLTPNTGKTVAGTSSTGEEKLVALRAEIKAEIEKIRSAGIKYLNASKKALIDTRLAEIEASLPMDTADKLEESRIFLVDVNSILLDGDILLERAKQEAIAAIQQRAEECRKII</sequence>